<evidence type="ECO:0000313" key="6">
    <source>
        <dbReference type="EMBL" id="KAI0298019.1"/>
    </source>
</evidence>
<feature type="signal peptide" evidence="4">
    <location>
        <begin position="1"/>
        <end position="16"/>
    </location>
</feature>
<protein>
    <recommendedName>
        <fullName evidence="5">Crinkler effector protein N-terminal domain-containing protein</fullName>
    </recommendedName>
</protein>
<evidence type="ECO:0000256" key="4">
    <source>
        <dbReference type="SAM" id="SignalP"/>
    </source>
</evidence>
<comment type="caution">
    <text evidence="6">The sequence shown here is derived from an EMBL/GenBank/DDBJ whole genome shotgun (WGS) entry which is preliminary data.</text>
</comment>
<gene>
    <name evidence="6" type="ORF">B0F90DRAFT_1818872</name>
</gene>
<dbReference type="Proteomes" id="UP001203297">
    <property type="component" value="Unassembled WGS sequence"/>
</dbReference>
<dbReference type="GO" id="GO:0043657">
    <property type="term" value="C:host cell"/>
    <property type="evidence" value="ECO:0007669"/>
    <property type="project" value="UniProtKB-SubCell"/>
</dbReference>
<feature type="domain" description="Crinkler effector protein N-terminal" evidence="5">
    <location>
        <begin position="5"/>
        <end position="118"/>
    </location>
</feature>
<dbReference type="Pfam" id="PF20147">
    <property type="entry name" value="Crinkler"/>
    <property type="match status" value="1"/>
</dbReference>
<evidence type="ECO:0000256" key="3">
    <source>
        <dbReference type="ARBA" id="ARBA00022525"/>
    </source>
</evidence>
<feature type="chain" id="PRO_5042091613" description="Crinkler effector protein N-terminal domain-containing protein" evidence="4">
    <location>
        <begin position="17"/>
        <end position="162"/>
    </location>
</feature>
<proteinExistence type="predicted"/>
<dbReference type="GO" id="GO:0005576">
    <property type="term" value="C:extracellular region"/>
    <property type="evidence" value="ECO:0007669"/>
    <property type="project" value="UniProtKB-SubCell"/>
</dbReference>
<keyword evidence="7" id="KW-1185">Reference proteome</keyword>
<reference evidence="6" key="1">
    <citation type="journal article" date="2022" name="New Phytol.">
        <title>Evolutionary transition to the ectomycorrhizal habit in the genomes of a hyperdiverse lineage of mushroom-forming fungi.</title>
        <authorList>
            <person name="Looney B."/>
            <person name="Miyauchi S."/>
            <person name="Morin E."/>
            <person name="Drula E."/>
            <person name="Courty P.E."/>
            <person name="Kohler A."/>
            <person name="Kuo A."/>
            <person name="LaButti K."/>
            <person name="Pangilinan J."/>
            <person name="Lipzen A."/>
            <person name="Riley R."/>
            <person name="Andreopoulos W."/>
            <person name="He G."/>
            <person name="Johnson J."/>
            <person name="Nolan M."/>
            <person name="Tritt A."/>
            <person name="Barry K.W."/>
            <person name="Grigoriev I.V."/>
            <person name="Nagy L.G."/>
            <person name="Hibbett D."/>
            <person name="Henrissat B."/>
            <person name="Matheny P.B."/>
            <person name="Labbe J."/>
            <person name="Martin F.M."/>
        </authorList>
    </citation>
    <scope>NUCLEOTIDE SEQUENCE</scope>
    <source>
        <strain evidence="6">BPL690</strain>
    </source>
</reference>
<dbReference type="InterPro" id="IPR045379">
    <property type="entry name" value="Crinkler_N"/>
</dbReference>
<keyword evidence="4" id="KW-0732">Signal</keyword>
<keyword evidence="3" id="KW-0964">Secreted</keyword>
<sequence length="162" mass="17891">MSLLLICLIVTDTCNPSGLPFLIRITGDELGGDLAKAVKSKAPNKLRNIAAFYLRLWKPIQFFPSSPRRELANHVQGLHLNGPESECKAVELDYTAPLHEFYPSDTPLPFGVVHVVVQLPPVQQVPNPGRPLLSFGQDNVKMNNVQELNPYILQSTVSSFSS</sequence>
<dbReference type="EMBL" id="WTXG01000031">
    <property type="protein sequence ID" value="KAI0298019.1"/>
    <property type="molecule type" value="Genomic_DNA"/>
</dbReference>
<evidence type="ECO:0000259" key="5">
    <source>
        <dbReference type="Pfam" id="PF20147"/>
    </source>
</evidence>
<comment type="subcellular location">
    <subcellularLocation>
        <location evidence="1">Host cell</location>
    </subcellularLocation>
    <subcellularLocation>
        <location evidence="2">Secreted</location>
    </subcellularLocation>
</comment>
<organism evidence="6 7">
    <name type="scientific">Multifurca ochricompacta</name>
    <dbReference type="NCBI Taxonomy" id="376703"/>
    <lineage>
        <taxon>Eukaryota</taxon>
        <taxon>Fungi</taxon>
        <taxon>Dikarya</taxon>
        <taxon>Basidiomycota</taxon>
        <taxon>Agaricomycotina</taxon>
        <taxon>Agaricomycetes</taxon>
        <taxon>Russulales</taxon>
        <taxon>Russulaceae</taxon>
        <taxon>Multifurca</taxon>
    </lineage>
</organism>
<accession>A0AAD4M0Q2</accession>
<evidence type="ECO:0000256" key="1">
    <source>
        <dbReference type="ARBA" id="ARBA00004340"/>
    </source>
</evidence>
<evidence type="ECO:0000256" key="2">
    <source>
        <dbReference type="ARBA" id="ARBA00004613"/>
    </source>
</evidence>
<dbReference type="AlphaFoldDB" id="A0AAD4M0Q2"/>
<evidence type="ECO:0000313" key="7">
    <source>
        <dbReference type="Proteomes" id="UP001203297"/>
    </source>
</evidence>
<name>A0AAD4M0Q2_9AGAM</name>